<reference evidence="2 3" key="1">
    <citation type="submission" date="2023-07" db="EMBL/GenBank/DDBJ databases">
        <title>Genomic Encyclopedia of Type Strains, Phase IV (KMG-IV): sequencing the most valuable type-strain genomes for metagenomic binning, comparative biology and taxonomic classification.</title>
        <authorList>
            <person name="Goeker M."/>
        </authorList>
    </citation>
    <scope>NUCLEOTIDE SEQUENCE [LARGE SCALE GENOMIC DNA]</scope>
    <source>
        <strain evidence="2 3">DSM 5896</strain>
    </source>
</reference>
<proteinExistence type="predicted"/>
<gene>
    <name evidence="2" type="ORF">J3R73_003032</name>
</gene>
<dbReference type="Proteomes" id="UP001237448">
    <property type="component" value="Unassembled WGS sequence"/>
</dbReference>
<dbReference type="RefSeq" id="WP_307428266.1">
    <property type="nucleotide sequence ID" value="NZ_JAUSVK010000001.1"/>
</dbReference>
<comment type="caution">
    <text evidence="2">The sequence shown here is derived from an EMBL/GenBank/DDBJ whole genome shotgun (WGS) entry which is preliminary data.</text>
</comment>
<keyword evidence="3" id="KW-1185">Reference proteome</keyword>
<evidence type="ECO:0000313" key="2">
    <source>
        <dbReference type="EMBL" id="MDQ0393240.1"/>
    </source>
</evidence>
<evidence type="ECO:0000313" key="3">
    <source>
        <dbReference type="Proteomes" id="UP001237448"/>
    </source>
</evidence>
<feature type="region of interest" description="Disordered" evidence="1">
    <location>
        <begin position="1"/>
        <end position="36"/>
    </location>
</feature>
<sequence>MAANVKTGLQPLNGLRHRPEGFGTGRLVRAGGNPPDADGFDEALLHICDDGAQLP</sequence>
<protein>
    <submittedName>
        <fullName evidence="2">Uncharacterized protein</fullName>
    </submittedName>
</protein>
<name>A0ABU0FGQ2_9HYPH</name>
<organism evidence="2 3">
    <name type="scientific">Labrys monachus</name>
    <dbReference type="NCBI Taxonomy" id="217067"/>
    <lineage>
        <taxon>Bacteria</taxon>
        <taxon>Pseudomonadati</taxon>
        <taxon>Pseudomonadota</taxon>
        <taxon>Alphaproteobacteria</taxon>
        <taxon>Hyphomicrobiales</taxon>
        <taxon>Xanthobacteraceae</taxon>
        <taxon>Labrys</taxon>
    </lineage>
</organism>
<accession>A0ABU0FGQ2</accession>
<evidence type="ECO:0000256" key="1">
    <source>
        <dbReference type="SAM" id="MobiDB-lite"/>
    </source>
</evidence>
<dbReference type="EMBL" id="JAUSVK010000001">
    <property type="protein sequence ID" value="MDQ0393240.1"/>
    <property type="molecule type" value="Genomic_DNA"/>
</dbReference>